<protein>
    <submittedName>
        <fullName evidence="13">Hemolysin, contains CBS domains</fullName>
    </submittedName>
</protein>
<dbReference type="InterPro" id="IPR005170">
    <property type="entry name" value="Transptr-assoc_dom"/>
</dbReference>
<keyword evidence="5 9" id="KW-1133">Transmembrane helix</keyword>
<dbReference type="InterPro" id="IPR044751">
    <property type="entry name" value="Ion_transp-like_CBS"/>
</dbReference>
<keyword evidence="14" id="KW-1185">Reference proteome</keyword>
<feature type="domain" description="CBS" evidence="11">
    <location>
        <begin position="225"/>
        <end position="284"/>
    </location>
</feature>
<dbReference type="STRING" id="1122188.SAMN02745674_01244"/>
<organism evidence="13 14">
    <name type="scientific">Lysobacter spongiicola DSM 21749</name>
    <dbReference type="NCBI Taxonomy" id="1122188"/>
    <lineage>
        <taxon>Bacteria</taxon>
        <taxon>Pseudomonadati</taxon>
        <taxon>Pseudomonadota</taxon>
        <taxon>Gammaproteobacteria</taxon>
        <taxon>Lysobacterales</taxon>
        <taxon>Lysobacteraceae</taxon>
        <taxon>Novilysobacter</taxon>
    </lineage>
</organism>
<dbReference type="OrthoDB" id="9797674at2"/>
<dbReference type="InterPro" id="IPR036318">
    <property type="entry name" value="FAD-bd_PCMH-like_sf"/>
</dbReference>
<dbReference type="SUPFAM" id="SSF54631">
    <property type="entry name" value="CBS-domain pair"/>
    <property type="match status" value="1"/>
</dbReference>
<dbReference type="SMART" id="SM01091">
    <property type="entry name" value="CorC_HlyC"/>
    <property type="match status" value="1"/>
</dbReference>
<keyword evidence="3 9" id="KW-0812">Transmembrane</keyword>
<dbReference type="InterPro" id="IPR016169">
    <property type="entry name" value="FAD-bd_PCMH_sub2"/>
</dbReference>
<evidence type="ECO:0000256" key="5">
    <source>
        <dbReference type="ARBA" id="ARBA00022989"/>
    </source>
</evidence>
<dbReference type="PANTHER" id="PTHR43099">
    <property type="entry name" value="UPF0053 PROTEIN YRKA"/>
    <property type="match status" value="1"/>
</dbReference>
<dbReference type="PROSITE" id="PS51371">
    <property type="entry name" value="CBS"/>
    <property type="match status" value="2"/>
</dbReference>
<dbReference type="Proteomes" id="UP000190061">
    <property type="component" value="Unassembled WGS sequence"/>
</dbReference>
<dbReference type="AlphaFoldDB" id="A0A1T4PJT7"/>
<dbReference type="InterPro" id="IPR046342">
    <property type="entry name" value="CBS_dom_sf"/>
</dbReference>
<dbReference type="RefSeq" id="WP_078757843.1">
    <property type="nucleotide sequence ID" value="NZ_FUXP01000003.1"/>
</dbReference>
<dbReference type="GO" id="GO:0050660">
    <property type="term" value="F:flavin adenine dinucleotide binding"/>
    <property type="evidence" value="ECO:0007669"/>
    <property type="project" value="InterPro"/>
</dbReference>
<feature type="transmembrane region" description="Helical" evidence="10">
    <location>
        <begin position="62"/>
        <end position="83"/>
    </location>
</feature>
<dbReference type="GO" id="GO:0005886">
    <property type="term" value="C:plasma membrane"/>
    <property type="evidence" value="ECO:0007669"/>
    <property type="project" value="UniProtKB-SubCell"/>
</dbReference>
<accession>A0A1T4PJT7</accession>
<keyword evidence="2" id="KW-1003">Cell membrane</keyword>
<evidence type="ECO:0000256" key="1">
    <source>
        <dbReference type="ARBA" id="ARBA00004651"/>
    </source>
</evidence>
<proteinExistence type="predicted"/>
<evidence type="ECO:0000256" key="2">
    <source>
        <dbReference type="ARBA" id="ARBA00022475"/>
    </source>
</evidence>
<reference evidence="13 14" key="1">
    <citation type="submission" date="2017-02" db="EMBL/GenBank/DDBJ databases">
        <authorList>
            <person name="Peterson S.W."/>
        </authorList>
    </citation>
    <scope>NUCLEOTIDE SEQUENCE [LARGE SCALE GENOMIC DNA]</scope>
    <source>
        <strain evidence="13 14">DSM 21749</strain>
    </source>
</reference>
<evidence type="ECO:0000259" key="11">
    <source>
        <dbReference type="PROSITE" id="PS51371"/>
    </source>
</evidence>
<evidence type="ECO:0000313" key="13">
    <source>
        <dbReference type="EMBL" id="SJZ91823.1"/>
    </source>
</evidence>
<dbReference type="SUPFAM" id="SSF56176">
    <property type="entry name" value="FAD-binding/transporter-associated domain-like"/>
    <property type="match status" value="1"/>
</dbReference>
<keyword evidence="6 8" id="KW-0129">CBS domain</keyword>
<dbReference type="InterPro" id="IPR000644">
    <property type="entry name" value="CBS_dom"/>
</dbReference>
<dbReference type="InterPro" id="IPR002550">
    <property type="entry name" value="CNNM"/>
</dbReference>
<evidence type="ECO:0000256" key="7">
    <source>
        <dbReference type="ARBA" id="ARBA00023136"/>
    </source>
</evidence>
<dbReference type="Pfam" id="PF01595">
    <property type="entry name" value="CNNM"/>
    <property type="match status" value="1"/>
</dbReference>
<dbReference type="Gene3D" id="3.30.465.10">
    <property type="match status" value="1"/>
</dbReference>
<dbReference type="CDD" id="cd04590">
    <property type="entry name" value="CBS_pair_CorC_HlyC_assoc"/>
    <property type="match status" value="1"/>
</dbReference>
<dbReference type="EMBL" id="FUXP01000003">
    <property type="protein sequence ID" value="SJZ91823.1"/>
    <property type="molecule type" value="Genomic_DNA"/>
</dbReference>
<dbReference type="Gene3D" id="3.10.580.10">
    <property type="entry name" value="CBS-domain"/>
    <property type="match status" value="1"/>
</dbReference>
<dbReference type="PANTHER" id="PTHR43099:SF5">
    <property type="entry name" value="HLYC_CORC FAMILY TRANSPORTER"/>
    <property type="match status" value="1"/>
</dbReference>
<dbReference type="Pfam" id="PF03471">
    <property type="entry name" value="CorC_HlyC"/>
    <property type="match status" value="1"/>
</dbReference>
<comment type="subcellular location">
    <subcellularLocation>
        <location evidence="1">Cell membrane</location>
        <topology evidence="1">Multi-pass membrane protein</topology>
    </subcellularLocation>
</comment>
<evidence type="ECO:0000256" key="10">
    <source>
        <dbReference type="SAM" id="Phobius"/>
    </source>
</evidence>
<feature type="transmembrane region" description="Helical" evidence="10">
    <location>
        <begin position="6"/>
        <end position="29"/>
    </location>
</feature>
<evidence type="ECO:0000256" key="4">
    <source>
        <dbReference type="ARBA" id="ARBA00022737"/>
    </source>
</evidence>
<feature type="domain" description="CBS" evidence="11">
    <location>
        <begin position="289"/>
        <end position="346"/>
    </location>
</feature>
<evidence type="ECO:0000256" key="9">
    <source>
        <dbReference type="PROSITE-ProRule" id="PRU01193"/>
    </source>
</evidence>
<feature type="domain" description="CNNM transmembrane" evidence="12">
    <location>
        <begin position="1"/>
        <end position="206"/>
    </location>
</feature>
<dbReference type="PROSITE" id="PS51846">
    <property type="entry name" value="CNNM"/>
    <property type="match status" value="1"/>
</dbReference>
<dbReference type="Pfam" id="PF00571">
    <property type="entry name" value="CBS"/>
    <property type="match status" value="2"/>
</dbReference>
<feature type="transmembrane region" description="Helical" evidence="10">
    <location>
        <begin position="103"/>
        <end position="123"/>
    </location>
</feature>
<evidence type="ECO:0000259" key="12">
    <source>
        <dbReference type="PROSITE" id="PS51846"/>
    </source>
</evidence>
<evidence type="ECO:0000313" key="14">
    <source>
        <dbReference type="Proteomes" id="UP000190061"/>
    </source>
</evidence>
<keyword evidence="4" id="KW-0677">Repeat</keyword>
<gene>
    <name evidence="13" type="ORF">SAMN02745674_01244</name>
</gene>
<evidence type="ECO:0000256" key="6">
    <source>
        <dbReference type="ARBA" id="ARBA00023122"/>
    </source>
</evidence>
<dbReference type="SMART" id="SM00116">
    <property type="entry name" value="CBS"/>
    <property type="match status" value="2"/>
</dbReference>
<sequence length="429" mass="45828">MIDVVLPIVAIMLLVAINGVFVAAEFALVGARRSRLEALAEGGSGAARWLVRLFDRPTGKDSYIAIAQLGITLASIGLGMYGEPAVARWLYGPFESAGLGVDAAHAAGFAIALGFITFLHVVFGEMIPKALALQAPEAVSTRVSGLMRVSGWIFRPLVWLLNRVALGLMRALGIPEPDRNASLHTSHELMIVTEEAASGGHLGSVQGRLINNIFELEDRTAAQLMTSRGHMHTVALGASEQEVARVVAESVLSRYPVVDGSLDRVVGLLHVKDFIRARTRGGDVAVGSLMRKLPGVIASTPADELLALFKKSRVHAALVVDEFGGTAGFVTMEDLISDVMENGSDGGRRIRREPDGSLLVDGEVTLAELREDHDIDLSHDHVETVAGLFLARTGQVPEAGTTIDAGGYRLLAEDVQGLKVERVRLRSTD</sequence>
<dbReference type="InterPro" id="IPR051676">
    <property type="entry name" value="UPF0053_domain"/>
</dbReference>
<name>A0A1T4PJT7_9GAMM</name>
<keyword evidence="7 9" id="KW-0472">Membrane</keyword>
<evidence type="ECO:0000256" key="8">
    <source>
        <dbReference type="PROSITE-ProRule" id="PRU00703"/>
    </source>
</evidence>
<evidence type="ECO:0000256" key="3">
    <source>
        <dbReference type="ARBA" id="ARBA00022692"/>
    </source>
</evidence>